<feature type="region of interest" description="Disordered" evidence="1">
    <location>
        <begin position="22"/>
        <end position="50"/>
    </location>
</feature>
<proteinExistence type="predicted"/>
<dbReference type="AlphaFoldDB" id="A0A9P3H8L1"/>
<protein>
    <submittedName>
        <fullName evidence="2">Uncharacterized protein</fullName>
    </submittedName>
</protein>
<keyword evidence="3" id="KW-1185">Reference proteome</keyword>
<feature type="region of interest" description="Disordered" evidence="1">
    <location>
        <begin position="126"/>
        <end position="154"/>
    </location>
</feature>
<gene>
    <name evidence="2" type="ORF">EMPS_04451</name>
</gene>
<sequence>MSIILPQQTIPLRNPYSVLLEQESEPTHDHQDYYSHHSNSEGQDDGHDQMSVGSWSVIASTTGSDNEDEDEEESDEILLNEDSIAASLTVSNLGDGFTDISKTLTATSINSASLAGRSDAWAIKVSKKKPIPRKEGSPSTHTSTSASRYEEDDELSLEEQYMQMTEHELSKSAKAVKLKNIRLATAYDKELFRVLNVPDRKALPTRAIVTERSKTRGARCLGTD</sequence>
<dbReference type="Proteomes" id="UP000827284">
    <property type="component" value="Unassembled WGS sequence"/>
</dbReference>
<accession>A0A9P3H8L1</accession>
<dbReference type="EMBL" id="BQFW01000006">
    <property type="protein sequence ID" value="GJJ72094.1"/>
    <property type="molecule type" value="Genomic_DNA"/>
</dbReference>
<organism evidence="2 3">
    <name type="scientific">Entomortierella parvispora</name>
    <dbReference type="NCBI Taxonomy" id="205924"/>
    <lineage>
        <taxon>Eukaryota</taxon>
        <taxon>Fungi</taxon>
        <taxon>Fungi incertae sedis</taxon>
        <taxon>Mucoromycota</taxon>
        <taxon>Mortierellomycotina</taxon>
        <taxon>Mortierellomycetes</taxon>
        <taxon>Mortierellales</taxon>
        <taxon>Mortierellaceae</taxon>
        <taxon>Entomortierella</taxon>
    </lineage>
</organism>
<feature type="compositionally biased region" description="Polar residues" evidence="1">
    <location>
        <begin position="137"/>
        <end position="147"/>
    </location>
</feature>
<dbReference type="OrthoDB" id="2386896at2759"/>
<evidence type="ECO:0000313" key="3">
    <source>
        <dbReference type="Proteomes" id="UP000827284"/>
    </source>
</evidence>
<reference evidence="2" key="1">
    <citation type="submission" date="2021-11" db="EMBL/GenBank/DDBJ databases">
        <authorList>
            <person name="Herlambang A."/>
            <person name="Guo Y."/>
            <person name="Takashima Y."/>
            <person name="Nishizawa T."/>
        </authorList>
    </citation>
    <scope>NUCLEOTIDE SEQUENCE</scope>
    <source>
        <strain evidence="2">E1425</strain>
    </source>
</reference>
<reference evidence="2" key="2">
    <citation type="journal article" date="2022" name="Microbiol. Resour. Announc.">
        <title>Whole-Genome Sequence of Entomortierella parvispora E1425, a Mucoromycotan Fungus Associated with Burkholderiaceae-Related Endosymbiotic Bacteria.</title>
        <authorList>
            <person name="Herlambang A."/>
            <person name="Guo Y."/>
            <person name="Takashima Y."/>
            <person name="Narisawa K."/>
            <person name="Ohta H."/>
            <person name="Nishizawa T."/>
        </authorList>
    </citation>
    <scope>NUCLEOTIDE SEQUENCE</scope>
    <source>
        <strain evidence="2">E1425</strain>
    </source>
</reference>
<evidence type="ECO:0000313" key="2">
    <source>
        <dbReference type="EMBL" id="GJJ72094.1"/>
    </source>
</evidence>
<evidence type="ECO:0000256" key="1">
    <source>
        <dbReference type="SAM" id="MobiDB-lite"/>
    </source>
</evidence>
<feature type="compositionally biased region" description="Basic and acidic residues" evidence="1">
    <location>
        <begin position="25"/>
        <end position="48"/>
    </location>
</feature>
<comment type="caution">
    <text evidence="2">The sequence shown here is derived from an EMBL/GenBank/DDBJ whole genome shotgun (WGS) entry which is preliminary data.</text>
</comment>
<name>A0A9P3H8L1_9FUNG</name>